<feature type="transmembrane region" description="Helical" evidence="9">
    <location>
        <begin position="368"/>
        <end position="389"/>
    </location>
</feature>
<feature type="transmembrane region" description="Helical" evidence="9">
    <location>
        <begin position="228"/>
        <end position="247"/>
    </location>
</feature>
<evidence type="ECO:0000313" key="12">
    <source>
        <dbReference type="Proteomes" id="UP001596060"/>
    </source>
</evidence>
<feature type="transmembrane region" description="Helical" evidence="9">
    <location>
        <begin position="30"/>
        <end position="48"/>
    </location>
</feature>
<keyword evidence="4" id="KW-1003">Cell membrane</keyword>
<evidence type="ECO:0000256" key="3">
    <source>
        <dbReference type="ARBA" id="ARBA00022448"/>
    </source>
</evidence>
<feature type="transmembrane region" description="Helical" evidence="9">
    <location>
        <begin position="60"/>
        <end position="80"/>
    </location>
</feature>
<sequence>MTSTGLSTPQIAARPVTLGRNLTGRQRRHILYQAAFLLVLCALLWLAWRNVEANLAVRKLALGFSFLRQEAGFGISFSIIPYAETDTYLRVFVVGLSNTLLIALLGIIAATLLGFAIGIARLSPNWAVAKAALVYIETVRNLPLLLHVLIWYNVVIRSLPPSRQAVNLLDAVFLSNRSIFVPSLETSLGWETLALLVGGAVAAIAGILRRARRWREETGQPTRVAIPIVFILAGALLLVAGWGQLRVSWPALQGFNFSGGMALSPELSALVVALAVYNASFIAELVRGSIEAIGKGQREAAAALGLDRGRILKLVIIPQAMRVLVPPLTNQYLHLVKASSLATVIGYPDLVNVFVGTSLNQTGRAIEIMAMTMAVYLVLSLAITGLSNLQSRRLRLVER</sequence>
<reference evidence="12" key="1">
    <citation type="journal article" date="2019" name="Int. J. Syst. Evol. Microbiol.">
        <title>The Global Catalogue of Microorganisms (GCM) 10K type strain sequencing project: providing services to taxonomists for standard genome sequencing and annotation.</title>
        <authorList>
            <consortium name="The Broad Institute Genomics Platform"/>
            <consortium name="The Broad Institute Genome Sequencing Center for Infectious Disease"/>
            <person name="Wu L."/>
            <person name="Ma J."/>
        </authorList>
    </citation>
    <scope>NUCLEOTIDE SEQUENCE [LARGE SCALE GENOMIC DNA]</scope>
    <source>
        <strain evidence="12">CCUG 43117</strain>
    </source>
</reference>
<organism evidence="11 12">
    <name type="scientific">Bosea massiliensis</name>
    <dbReference type="NCBI Taxonomy" id="151419"/>
    <lineage>
        <taxon>Bacteria</taxon>
        <taxon>Pseudomonadati</taxon>
        <taxon>Pseudomonadota</taxon>
        <taxon>Alphaproteobacteria</taxon>
        <taxon>Hyphomicrobiales</taxon>
        <taxon>Boseaceae</taxon>
        <taxon>Bosea</taxon>
    </lineage>
</organism>
<dbReference type="InterPro" id="IPR035906">
    <property type="entry name" value="MetI-like_sf"/>
</dbReference>
<keyword evidence="8 9" id="KW-0472">Membrane</keyword>
<dbReference type="PANTHER" id="PTHR30614">
    <property type="entry name" value="MEMBRANE COMPONENT OF AMINO ACID ABC TRANSPORTER"/>
    <property type="match status" value="1"/>
</dbReference>
<dbReference type="NCBIfam" id="TIGR01726">
    <property type="entry name" value="HEQRo_perm_3TM"/>
    <property type="match status" value="1"/>
</dbReference>
<evidence type="ECO:0000256" key="5">
    <source>
        <dbReference type="ARBA" id="ARBA00022692"/>
    </source>
</evidence>
<evidence type="ECO:0000313" key="11">
    <source>
        <dbReference type="EMBL" id="MFC5506770.1"/>
    </source>
</evidence>
<feature type="domain" description="ABC transmembrane type-1" evidence="10">
    <location>
        <begin position="96"/>
        <end position="387"/>
    </location>
</feature>
<dbReference type="Gene3D" id="1.10.3720.10">
    <property type="entry name" value="MetI-like"/>
    <property type="match status" value="2"/>
</dbReference>
<dbReference type="InterPro" id="IPR010065">
    <property type="entry name" value="AA_ABC_transptr_permease_3TM"/>
</dbReference>
<accession>A0ABW0P2U0</accession>
<comment type="similarity">
    <text evidence="2">Belongs to the binding-protein-dependent transport system permease family. HisMQ subfamily.</text>
</comment>
<evidence type="ECO:0000256" key="4">
    <source>
        <dbReference type="ARBA" id="ARBA00022475"/>
    </source>
</evidence>
<keyword evidence="5 9" id="KW-0812">Transmembrane</keyword>
<proteinExistence type="inferred from homology"/>
<dbReference type="Proteomes" id="UP001596060">
    <property type="component" value="Unassembled WGS sequence"/>
</dbReference>
<dbReference type="SUPFAM" id="SSF161098">
    <property type="entry name" value="MetI-like"/>
    <property type="match status" value="2"/>
</dbReference>
<gene>
    <name evidence="11" type="ORF">ACFPN9_16075</name>
</gene>
<evidence type="ECO:0000259" key="10">
    <source>
        <dbReference type="PROSITE" id="PS50928"/>
    </source>
</evidence>
<keyword evidence="12" id="KW-1185">Reference proteome</keyword>
<keyword evidence="7 9" id="KW-1133">Transmembrane helix</keyword>
<dbReference type="InterPro" id="IPR000515">
    <property type="entry name" value="MetI-like"/>
</dbReference>
<keyword evidence="3 9" id="KW-0813">Transport</keyword>
<protein>
    <submittedName>
        <fullName evidence="11">Amino acid ABC transporter permease</fullName>
    </submittedName>
</protein>
<evidence type="ECO:0000256" key="9">
    <source>
        <dbReference type="RuleBase" id="RU363032"/>
    </source>
</evidence>
<dbReference type="RefSeq" id="WP_377817249.1">
    <property type="nucleotide sequence ID" value="NZ_JBHSLU010000050.1"/>
</dbReference>
<comment type="subcellular location">
    <subcellularLocation>
        <location evidence="1">Cell inner membrane</location>
        <topology evidence="1">Multi-pass membrane protein</topology>
    </subcellularLocation>
    <subcellularLocation>
        <location evidence="9">Cell membrane</location>
        <topology evidence="9">Multi-pass membrane protein</topology>
    </subcellularLocation>
</comment>
<dbReference type="Pfam" id="PF00528">
    <property type="entry name" value="BPD_transp_1"/>
    <property type="match status" value="1"/>
</dbReference>
<comment type="caution">
    <text evidence="11">The sequence shown here is derived from an EMBL/GenBank/DDBJ whole genome shotgun (WGS) entry which is preliminary data.</text>
</comment>
<dbReference type="PANTHER" id="PTHR30614:SF37">
    <property type="entry name" value="AMINO-ACID ABC TRANSPORTER PERMEASE PROTEIN YHDX-RELATED"/>
    <property type="match status" value="1"/>
</dbReference>
<dbReference type="InterPro" id="IPR043429">
    <property type="entry name" value="ArtM/GltK/GlnP/TcyL/YhdX-like"/>
</dbReference>
<evidence type="ECO:0000256" key="7">
    <source>
        <dbReference type="ARBA" id="ARBA00022989"/>
    </source>
</evidence>
<keyword evidence="6" id="KW-0029">Amino-acid transport</keyword>
<feature type="transmembrane region" description="Helical" evidence="9">
    <location>
        <begin position="132"/>
        <end position="152"/>
    </location>
</feature>
<evidence type="ECO:0000256" key="2">
    <source>
        <dbReference type="ARBA" id="ARBA00010072"/>
    </source>
</evidence>
<feature type="transmembrane region" description="Helical" evidence="9">
    <location>
        <begin position="188"/>
        <end position="208"/>
    </location>
</feature>
<dbReference type="PROSITE" id="PS50928">
    <property type="entry name" value="ABC_TM1"/>
    <property type="match status" value="1"/>
</dbReference>
<evidence type="ECO:0000256" key="6">
    <source>
        <dbReference type="ARBA" id="ARBA00022970"/>
    </source>
</evidence>
<name>A0ABW0P2U0_9HYPH</name>
<evidence type="ECO:0000256" key="1">
    <source>
        <dbReference type="ARBA" id="ARBA00004429"/>
    </source>
</evidence>
<evidence type="ECO:0000256" key="8">
    <source>
        <dbReference type="ARBA" id="ARBA00023136"/>
    </source>
</evidence>
<dbReference type="CDD" id="cd06261">
    <property type="entry name" value="TM_PBP2"/>
    <property type="match status" value="1"/>
</dbReference>
<feature type="transmembrane region" description="Helical" evidence="9">
    <location>
        <begin position="100"/>
        <end position="120"/>
    </location>
</feature>
<dbReference type="EMBL" id="JBHSLU010000050">
    <property type="protein sequence ID" value="MFC5506770.1"/>
    <property type="molecule type" value="Genomic_DNA"/>
</dbReference>